<keyword evidence="3" id="KW-0524">Neurogenesis</keyword>
<dbReference type="PROSITE" id="PS50071">
    <property type="entry name" value="HOMEOBOX_2"/>
    <property type="match status" value="1"/>
</dbReference>
<keyword evidence="4 7" id="KW-0238">DNA-binding</keyword>
<dbReference type="CDD" id="cd00086">
    <property type="entry name" value="homeodomain"/>
    <property type="match status" value="1"/>
</dbReference>
<proteinExistence type="predicted"/>
<dbReference type="SMART" id="SM00389">
    <property type="entry name" value="HOX"/>
    <property type="match status" value="1"/>
</dbReference>
<feature type="DNA-binding region" description="Homeobox" evidence="7">
    <location>
        <begin position="43"/>
        <end position="102"/>
    </location>
</feature>
<keyword evidence="5 7" id="KW-0371">Homeobox</keyword>
<dbReference type="AlphaFoldDB" id="A0A8S2E226"/>
<accession>A0A8S2E226</accession>
<evidence type="ECO:0000256" key="4">
    <source>
        <dbReference type="ARBA" id="ARBA00023125"/>
    </source>
</evidence>
<sequence length="307" mass="34368">MGTDSSPMKFAYSDPSKTMPFAFSFPQHESLHSLSYNGSQRKQRRERTTFTRAQLDQLEALFHKTRYPDIFLREEVALKINLPESRVQVWFKNRRAKCRQQDKAKNPKPLSSVHPDKTTWTSDKTALERIVRLAVRPSNETSHPHDPPTTLKQEAKSPICSSPVSCKAVAPTINGCSGGGRNSHSPTSAGGSACSSTNTTSSQSLSSPSFYRTDTLAAQVATAAWSTQAAAAYHNISYPNSTYSPQNYSAFYSDYNFQSMYKNPTTYPNGLAVHSNSPYRHDEFLQPNYTGRQLSPDDVWPTKFQNF</sequence>
<evidence type="ECO:0000259" key="10">
    <source>
        <dbReference type="PROSITE" id="PS50071"/>
    </source>
</evidence>
<dbReference type="EMBL" id="CAJOBA010007548">
    <property type="protein sequence ID" value="CAF3805397.1"/>
    <property type="molecule type" value="Genomic_DNA"/>
</dbReference>
<comment type="caution">
    <text evidence="11">The sequence shown here is derived from an EMBL/GenBank/DDBJ whole genome shotgun (WGS) entry which is preliminary data.</text>
</comment>
<evidence type="ECO:0000256" key="1">
    <source>
        <dbReference type="ARBA" id="ARBA00004123"/>
    </source>
</evidence>
<dbReference type="GO" id="GO:0005634">
    <property type="term" value="C:nucleus"/>
    <property type="evidence" value="ECO:0007669"/>
    <property type="project" value="UniProtKB-SubCell"/>
</dbReference>
<dbReference type="GO" id="GO:0007399">
    <property type="term" value="P:nervous system development"/>
    <property type="evidence" value="ECO:0007669"/>
    <property type="project" value="UniProtKB-KW"/>
</dbReference>
<evidence type="ECO:0000313" key="12">
    <source>
        <dbReference type="EMBL" id="CAF3805397.1"/>
    </source>
</evidence>
<dbReference type="PANTHER" id="PTHR45793:SF5">
    <property type="entry name" value="HOMEOTIC PROTEIN OCELLILESS"/>
    <property type="match status" value="1"/>
</dbReference>
<feature type="domain" description="Homeobox" evidence="10">
    <location>
        <begin position="41"/>
        <end position="101"/>
    </location>
</feature>
<comment type="subcellular location">
    <subcellularLocation>
        <location evidence="1 7 8">Nucleus</location>
    </subcellularLocation>
</comment>
<evidence type="ECO:0000256" key="5">
    <source>
        <dbReference type="ARBA" id="ARBA00023155"/>
    </source>
</evidence>
<reference evidence="11" key="1">
    <citation type="submission" date="2021-02" db="EMBL/GenBank/DDBJ databases">
        <authorList>
            <person name="Nowell W R."/>
        </authorList>
    </citation>
    <scope>NUCLEOTIDE SEQUENCE</scope>
</reference>
<dbReference type="GO" id="GO:0000981">
    <property type="term" value="F:DNA-binding transcription factor activity, RNA polymerase II-specific"/>
    <property type="evidence" value="ECO:0007669"/>
    <property type="project" value="InterPro"/>
</dbReference>
<dbReference type="PROSITE" id="PS00027">
    <property type="entry name" value="HOMEOBOX_1"/>
    <property type="match status" value="1"/>
</dbReference>
<protein>
    <recommendedName>
        <fullName evidence="10">Homeobox domain-containing protein</fullName>
    </recommendedName>
</protein>
<dbReference type="InterPro" id="IPR017970">
    <property type="entry name" value="Homeobox_CS"/>
</dbReference>
<evidence type="ECO:0000313" key="11">
    <source>
        <dbReference type="EMBL" id="CAF1037205.1"/>
    </source>
</evidence>
<dbReference type="InterPro" id="IPR001356">
    <property type="entry name" value="HD"/>
</dbReference>
<evidence type="ECO:0000256" key="6">
    <source>
        <dbReference type="ARBA" id="ARBA00023242"/>
    </source>
</evidence>
<name>A0A8S2E226_9BILA</name>
<dbReference type="FunFam" id="1.10.10.60:FF:000068">
    <property type="entry name" value="Orthodenticle homeobox 1"/>
    <property type="match status" value="1"/>
</dbReference>
<dbReference type="Proteomes" id="UP000677228">
    <property type="component" value="Unassembled WGS sequence"/>
</dbReference>
<dbReference type="GO" id="GO:0000978">
    <property type="term" value="F:RNA polymerase II cis-regulatory region sequence-specific DNA binding"/>
    <property type="evidence" value="ECO:0007669"/>
    <property type="project" value="TreeGrafter"/>
</dbReference>
<evidence type="ECO:0000256" key="3">
    <source>
        <dbReference type="ARBA" id="ARBA00022902"/>
    </source>
</evidence>
<gene>
    <name evidence="11" type="ORF">OVA965_LOCUS16294</name>
    <name evidence="12" type="ORF">TMI583_LOCUS16303</name>
</gene>
<dbReference type="EMBL" id="CAJNOK010007537">
    <property type="protein sequence ID" value="CAF1037205.1"/>
    <property type="molecule type" value="Genomic_DNA"/>
</dbReference>
<keyword evidence="6 7" id="KW-0539">Nucleus</keyword>
<dbReference type="SUPFAM" id="SSF46689">
    <property type="entry name" value="Homeodomain-like"/>
    <property type="match status" value="1"/>
</dbReference>
<evidence type="ECO:0000256" key="8">
    <source>
        <dbReference type="RuleBase" id="RU000682"/>
    </source>
</evidence>
<evidence type="ECO:0000256" key="2">
    <source>
        <dbReference type="ARBA" id="ARBA00022473"/>
    </source>
</evidence>
<dbReference type="Proteomes" id="UP000682733">
    <property type="component" value="Unassembled WGS sequence"/>
</dbReference>
<evidence type="ECO:0000256" key="7">
    <source>
        <dbReference type="PROSITE-ProRule" id="PRU00108"/>
    </source>
</evidence>
<keyword evidence="2" id="KW-0217">Developmental protein</keyword>
<dbReference type="InterPro" id="IPR009057">
    <property type="entry name" value="Homeodomain-like_sf"/>
</dbReference>
<feature type="region of interest" description="Disordered" evidence="9">
    <location>
        <begin position="178"/>
        <end position="208"/>
    </location>
</feature>
<feature type="region of interest" description="Disordered" evidence="9">
    <location>
        <begin position="136"/>
        <end position="156"/>
    </location>
</feature>
<dbReference type="Pfam" id="PF00046">
    <property type="entry name" value="Homeodomain"/>
    <property type="match status" value="1"/>
</dbReference>
<feature type="region of interest" description="Disordered" evidence="9">
    <location>
        <begin position="99"/>
        <end position="119"/>
    </location>
</feature>
<organism evidence="11 13">
    <name type="scientific">Didymodactylos carnosus</name>
    <dbReference type="NCBI Taxonomy" id="1234261"/>
    <lineage>
        <taxon>Eukaryota</taxon>
        <taxon>Metazoa</taxon>
        <taxon>Spiralia</taxon>
        <taxon>Gnathifera</taxon>
        <taxon>Rotifera</taxon>
        <taxon>Eurotatoria</taxon>
        <taxon>Bdelloidea</taxon>
        <taxon>Philodinida</taxon>
        <taxon>Philodinidae</taxon>
        <taxon>Didymodactylos</taxon>
    </lineage>
</organism>
<feature type="compositionally biased region" description="Low complexity" evidence="9">
    <location>
        <begin position="185"/>
        <end position="208"/>
    </location>
</feature>
<evidence type="ECO:0000256" key="9">
    <source>
        <dbReference type="SAM" id="MobiDB-lite"/>
    </source>
</evidence>
<dbReference type="PANTHER" id="PTHR45793">
    <property type="entry name" value="HOMEOBOX PROTEIN"/>
    <property type="match status" value="1"/>
</dbReference>
<evidence type="ECO:0000313" key="13">
    <source>
        <dbReference type="Proteomes" id="UP000677228"/>
    </source>
</evidence>
<dbReference type="Gene3D" id="1.10.10.60">
    <property type="entry name" value="Homeodomain-like"/>
    <property type="match status" value="1"/>
</dbReference>
<dbReference type="GO" id="GO:0045944">
    <property type="term" value="P:positive regulation of transcription by RNA polymerase II"/>
    <property type="evidence" value="ECO:0007669"/>
    <property type="project" value="UniProtKB-ARBA"/>
</dbReference>